<gene>
    <name evidence="1" type="ORF">E7Z75_09130</name>
</gene>
<dbReference type="AlphaFoldDB" id="A0A8T3VZ52"/>
<evidence type="ECO:0000313" key="2">
    <source>
        <dbReference type="Proteomes" id="UP000732619"/>
    </source>
</evidence>
<comment type="caution">
    <text evidence="1">The sequence shown here is derived from an EMBL/GenBank/DDBJ whole genome shotgun (WGS) entry which is preliminary data.</text>
</comment>
<accession>A0A8T3VZ52</accession>
<organism evidence="1 2">
    <name type="scientific">Methanobrevibacter olleyae</name>
    <dbReference type="NCBI Taxonomy" id="294671"/>
    <lineage>
        <taxon>Archaea</taxon>
        <taxon>Methanobacteriati</taxon>
        <taxon>Methanobacteriota</taxon>
        <taxon>Methanomada group</taxon>
        <taxon>Methanobacteria</taxon>
        <taxon>Methanobacteriales</taxon>
        <taxon>Methanobacteriaceae</taxon>
        <taxon>Methanobrevibacter</taxon>
    </lineage>
</organism>
<proteinExistence type="predicted"/>
<dbReference type="PROSITE" id="PS51257">
    <property type="entry name" value="PROKAR_LIPOPROTEIN"/>
    <property type="match status" value="1"/>
</dbReference>
<sequence length="193" mass="22555">MHKVTYVLLLSLMLASCVSAVDTSLDEYTDFMPENFVFEYNDHNSTTYEGDSGLRVAYVNNAFDNNSYFVPTEYVRGIAYATKGTFKFSEPILFCHGPLREWDGMYVATKFKFKNGTVIPYLGIEKNDLTNEQKKYFDDYKTQRSEYLMQEQEDAVEDLYDYETVRDSHRPRFSYYYGSGGSGVIYTPRNTYW</sequence>
<evidence type="ECO:0008006" key="3">
    <source>
        <dbReference type="Google" id="ProtNLM"/>
    </source>
</evidence>
<dbReference type="EMBL" id="SUTG01000065">
    <property type="protein sequence ID" value="MBE6513285.1"/>
    <property type="molecule type" value="Genomic_DNA"/>
</dbReference>
<dbReference type="Proteomes" id="UP000732619">
    <property type="component" value="Unassembled WGS sequence"/>
</dbReference>
<evidence type="ECO:0000313" key="1">
    <source>
        <dbReference type="EMBL" id="MBE6513285.1"/>
    </source>
</evidence>
<reference evidence="1" key="1">
    <citation type="submission" date="2019-04" db="EMBL/GenBank/DDBJ databases">
        <title>Evolution of Biomass-Degrading Anaerobic Consortia Revealed by Metagenomics.</title>
        <authorList>
            <person name="Peng X."/>
        </authorList>
    </citation>
    <scope>NUCLEOTIDE SEQUENCE</scope>
    <source>
        <strain evidence="1">SIG14</strain>
    </source>
</reference>
<name>A0A8T3VZ52_METOL</name>
<protein>
    <recommendedName>
        <fullName evidence="3">Lipoprotein</fullName>
    </recommendedName>
</protein>